<dbReference type="EMBL" id="BA000037">
    <property type="protein sequence ID" value="BAC95385.1"/>
    <property type="molecule type" value="Genomic_DNA"/>
</dbReference>
<name>Q7MI96_VIBVY</name>
<gene>
    <name evidence="1" type="ordered locus">VV2621</name>
</gene>
<organism evidence="1 2">
    <name type="scientific">Vibrio vulnificus (strain YJ016)</name>
    <dbReference type="NCBI Taxonomy" id="196600"/>
    <lineage>
        <taxon>Bacteria</taxon>
        <taxon>Pseudomonadati</taxon>
        <taxon>Pseudomonadota</taxon>
        <taxon>Gammaproteobacteria</taxon>
        <taxon>Vibrionales</taxon>
        <taxon>Vibrionaceae</taxon>
        <taxon>Vibrio</taxon>
    </lineage>
</organism>
<dbReference type="KEGG" id="vvy:VV2621"/>
<evidence type="ECO:0000313" key="2">
    <source>
        <dbReference type="Proteomes" id="UP000002675"/>
    </source>
</evidence>
<dbReference type="HOGENOM" id="CLU_3174730_0_0_6"/>
<dbReference type="AlphaFoldDB" id="Q7MI96"/>
<accession>Q7MI96</accession>
<dbReference type="Proteomes" id="UP000002675">
    <property type="component" value="Chromosome I"/>
</dbReference>
<sequence length="47" mass="5448">MARDKDSTHGDQLWLSFLSPLVRQPKTATAKSSKRFFQTLFLTQARH</sequence>
<evidence type="ECO:0000313" key="1">
    <source>
        <dbReference type="EMBL" id="BAC95385.1"/>
    </source>
</evidence>
<proteinExistence type="predicted"/>
<reference evidence="1 2" key="1">
    <citation type="journal article" date="2003" name="Genome Res.">
        <title>Comparative genome analysis of Vibrio vulnificus, a marine pathogen.</title>
        <authorList>
            <person name="Chen C.Y."/>
            <person name="Wu K.M."/>
            <person name="Chang Y.C."/>
            <person name="Chang C.H."/>
            <person name="Tsai H.C."/>
            <person name="Liao T.L."/>
            <person name="Liu Y.M."/>
            <person name="Chen H.J."/>
            <person name="Shen A.B."/>
            <person name="Li J.C."/>
            <person name="Su T.L."/>
            <person name="Shao C.P."/>
            <person name="Lee C.T."/>
            <person name="Hor L.I."/>
            <person name="Tsai S.F."/>
        </authorList>
    </citation>
    <scope>NUCLEOTIDE SEQUENCE [LARGE SCALE GENOMIC DNA]</scope>
    <source>
        <strain evidence="1 2">YJ016</strain>
    </source>
</reference>
<protein>
    <submittedName>
        <fullName evidence="1">Uncharacterized protein</fullName>
    </submittedName>
</protein>